<organism evidence="2 3">
    <name type="scientific">Volvox reticuliferus</name>
    <dbReference type="NCBI Taxonomy" id="1737510"/>
    <lineage>
        <taxon>Eukaryota</taxon>
        <taxon>Viridiplantae</taxon>
        <taxon>Chlorophyta</taxon>
        <taxon>core chlorophytes</taxon>
        <taxon>Chlorophyceae</taxon>
        <taxon>CS clade</taxon>
        <taxon>Chlamydomonadales</taxon>
        <taxon>Volvocaceae</taxon>
        <taxon>Volvox</taxon>
    </lineage>
</organism>
<protein>
    <submittedName>
        <fullName evidence="2">Uncharacterized protein</fullName>
    </submittedName>
</protein>
<proteinExistence type="predicted"/>
<sequence length="234" mass="26096">MGISTTFPRCSQRSQRASSSQPWDLACFSPGTARSRTVGAGAAAGAGRHGQHHWNFSRDPDSPTVNLDDADDESISSSGTSQWDDGSEEDTMQSSVPHNMPKFKYDEFPFFQQAAYKALVNLQNHKEYSKGSFPITHTLNILHTMPVPSSSFVAWHKEQLPTLEQEAEAWLAVRTPWRCSTVRPSWTSTSINSRGTSSQRFSAARWRSTFPFGRSQTRQNCTSGKYTSYLTITS</sequence>
<dbReference type="AlphaFoldDB" id="A0A8J4FHC8"/>
<name>A0A8J4FHC8_9CHLO</name>
<evidence type="ECO:0000256" key="1">
    <source>
        <dbReference type="SAM" id="MobiDB-lite"/>
    </source>
</evidence>
<evidence type="ECO:0000313" key="2">
    <source>
        <dbReference type="EMBL" id="GIL70890.1"/>
    </source>
</evidence>
<feature type="compositionally biased region" description="Low complexity" evidence="1">
    <location>
        <begin position="9"/>
        <end position="21"/>
    </location>
</feature>
<dbReference type="Proteomes" id="UP000747110">
    <property type="component" value="Unassembled WGS sequence"/>
</dbReference>
<dbReference type="EMBL" id="BNCP01000002">
    <property type="protein sequence ID" value="GIL70890.1"/>
    <property type="molecule type" value="Genomic_DNA"/>
</dbReference>
<keyword evidence="3" id="KW-1185">Reference proteome</keyword>
<feature type="region of interest" description="Disordered" evidence="1">
    <location>
        <begin position="38"/>
        <end position="97"/>
    </location>
</feature>
<feature type="compositionally biased region" description="Polar residues" evidence="1">
    <location>
        <begin position="75"/>
        <end position="84"/>
    </location>
</feature>
<evidence type="ECO:0000313" key="3">
    <source>
        <dbReference type="Proteomes" id="UP000747110"/>
    </source>
</evidence>
<comment type="caution">
    <text evidence="2">The sequence shown here is derived from an EMBL/GenBank/DDBJ whole genome shotgun (WGS) entry which is preliminary data.</text>
</comment>
<reference evidence="2" key="1">
    <citation type="journal article" date="2021" name="Proc. Natl. Acad. Sci. U.S.A.">
        <title>Three genomes in the algal genus Volvox reveal the fate of a haploid sex-determining region after a transition to homothallism.</title>
        <authorList>
            <person name="Yamamoto K."/>
            <person name="Hamaji T."/>
            <person name="Kawai-Toyooka H."/>
            <person name="Matsuzaki R."/>
            <person name="Takahashi F."/>
            <person name="Nishimura Y."/>
            <person name="Kawachi M."/>
            <person name="Noguchi H."/>
            <person name="Minakuchi Y."/>
            <person name="Umen J.G."/>
            <person name="Toyoda A."/>
            <person name="Nozaki H."/>
        </authorList>
    </citation>
    <scope>NUCLEOTIDE SEQUENCE</scope>
    <source>
        <strain evidence="2">NIES-3786</strain>
    </source>
</reference>
<gene>
    <name evidence="2" type="ORF">Vretifemale_1564</name>
</gene>
<accession>A0A8J4FHC8</accession>
<feature type="region of interest" description="Disordered" evidence="1">
    <location>
        <begin position="1"/>
        <end position="25"/>
    </location>
</feature>